<protein>
    <submittedName>
        <fullName evidence="1">Uncharacterized protein</fullName>
    </submittedName>
</protein>
<proteinExistence type="predicted"/>
<dbReference type="eggNOG" id="ENOG502R3NH">
    <property type="taxonomic scope" value="Eukaryota"/>
</dbReference>
<dbReference type="PANTHER" id="PTHR13518">
    <property type="entry name" value="PUTATIVE TREBLE-CLEF ZINC-FINGER C2ORF42 FAMILY MEMBER"/>
    <property type="match status" value="1"/>
</dbReference>
<dbReference type="EnsemblMetazoa" id="SMAR010720-RA">
    <property type="protein sequence ID" value="SMAR010720-PA"/>
    <property type="gene ID" value="SMAR010720"/>
</dbReference>
<dbReference type="InterPro" id="IPR026049">
    <property type="entry name" value="C2orf42"/>
</dbReference>
<dbReference type="GO" id="GO:0005634">
    <property type="term" value="C:nucleus"/>
    <property type="evidence" value="ECO:0007669"/>
    <property type="project" value="TreeGrafter"/>
</dbReference>
<evidence type="ECO:0000313" key="1">
    <source>
        <dbReference type="EnsemblMetazoa" id="SMAR010720-PA"/>
    </source>
</evidence>
<name>T1JAF4_STRMM</name>
<sequence>EILNHSCFTSRKCLSIAVNSEFLLKKRLPNSTTGFVRKDVLPLGTFSKYTWHITSILRVKQIFDTSEMPLGVVRNFVENRDNTYESHETPKCDIENNSEVSLFRKTETQPLIKPFELKTFLKVGNTSTDEKEPTLIVIEWIHDVLPKMKIGELRIKFEYGHQRNGVVENRLPIQLYNTILYNTISVGRATATNSGATNFLKITEKVAEKVVKFRYFFRYIFATFDAVLFCIII</sequence>
<dbReference type="PhylomeDB" id="T1JAF4"/>
<dbReference type="HOGENOM" id="CLU_1192464_0_0_1"/>
<dbReference type="EMBL" id="JH431998">
    <property type="status" value="NOT_ANNOTATED_CDS"/>
    <property type="molecule type" value="Genomic_DNA"/>
</dbReference>
<reference evidence="1" key="2">
    <citation type="submission" date="2015-02" db="UniProtKB">
        <authorList>
            <consortium name="EnsemblMetazoa"/>
        </authorList>
    </citation>
    <scope>IDENTIFICATION</scope>
</reference>
<dbReference type="PANTHER" id="PTHR13518:SF1">
    <property type="entry name" value="C2ORF42 HOMOLOG"/>
    <property type="match status" value="1"/>
</dbReference>
<reference evidence="2" key="1">
    <citation type="submission" date="2011-05" db="EMBL/GenBank/DDBJ databases">
        <authorList>
            <person name="Richards S.R."/>
            <person name="Qu J."/>
            <person name="Jiang H."/>
            <person name="Jhangiani S.N."/>
            <person name="Agravi P."/>
            <person name="Goodspeed R."/>
            <person name="Gross S."/>
            <person name="Mandapat C."/>
            <person name="Jackson L."/>
            <person name="Mathew T."/>
            <person name="Pu L."/>
            <person name="Thornton R."/>
            <person name="Saada N."/>
            <person name="Wilczek-Boney K.B."/>
            <person name="Lee S."/>
            <person name="Kovar C."/>
            <person name="Wu Y."/>
            <person name="Scherer S.E."/>
            <person name="Worley K.C."/>
            <person name="Muzny D.M."/>
            <person name="Gibbs R."/>
        </authorList>
    </citation>
    <scope>NUCLEOTIDE SEQUENCE</scope>
    <source>
        <strain evidence="2">Brora</strain>
    </source>
</reference>
<dbReference type="Proteomes" id="UP000014500">
    <property type="component" value="Unassembled WGS sequence"/>
</dbReference>
<keyword evidence="2" id="KW-1185">Reference proteome</keyword>
<dbReference type="AlphaFoldDB" id="T1JAF4"/>
<accession>T1JAF4</accession>
<organism evidence="1 2">
    <name type="scientific">Strigamia maritima</name>
    <name type="common">European centipede</name>
    <name type="synonym">Geophilus maritimus</name>
    <dbReference type="NCBI Taxonomy" id="126957"/>
    <lineage>
        <taxon>Eukaryota</taxon>
        <taxon>Metazoa</taxon>
        <taxon>Ecdysozoa</taxon>
        <taxon>Arthropoda</taxon>
        <taxon>Myriapoda</taxon>
        <taxon>Chilopoda</taxon>
        <taxon>Pleurostigmophora</taxon>
        <taxon>Geophilomorpha</taxon>
        <taxon>Linotaeniidae</taxon>
        <taxon>Strigamia</taxon>
    </lineage>
</organism>
<evidence type="ECO:0000313" key="2">
    <source>
        <dbReference type="Proteomes" id="UP000014500"/>
    </source>
</evidence>